<evidence type="ECO:0000313" key="11">
    <source>
        <dbReference type="EMBL" id="SPQ24806.1"/>
    </source>
</evidence>
<evidence type="ECO:0000313" key="8">
    <source>
        <dbReference type="EMBL" id="SPQ22296.1"/>
    </source>
</evidence>
<dbReference type="EMBL" id="OUUZ01000008">
    <property type="protein sequence ID" value="SPQ22045.1"/>
    <property type="molecule type" value="Genomic_DNA"/>
</dbReference>
<dbReference type="Proteomes" id="UP000289323">
    <property type="component" value="Unassembled WGS sequence"/>
</dbReference>
<dbReference type="EMBL" id="OUUZ01000015">
    <property type="protein sequence ID" value="SPQ25857.1"/>
    <property type="molecule type" value="Genomic_DNA"/>
</dbReference>
<evidence type="ECO:0000313" key="4">
    <source>
        <dbReference type="EMBL" id="SPQ19934.1"/>
    </source>
</evidence>
<evidence type="ECO:0000313" key="12">
    <source>
        <dbReference type="EMBL" id="SPQ25857.1"/>
    </source>
</evidence>
<dbReference type="EMBL" id="OUUZ01000001">
    <property type="protein sequence ID" value="SPQ18758.1"/>
    <property type="molecule type" value="Genomic_DNA"/>
</dbReference>
<dbReference type="EMBL" id="OUUZ01000018">
    <property type="protein sequence ID" value="SPQ26394.1"/>
    <property type="molecule type" value="Genomic_DNA"/>
</dbReference>
<dbReference type="EMBL" id="OUUZ01000018">
    <property type="protein sequence ID" value="SPQ27046.1"/>
    <property type="molecule type" value="Genomic_DNA"/>
</dbReference>
<dbReference type="EMBL" id="OUUZ01000002">
    <property type="protein sequence ID" value="SPQ19934.1"/>
    <property type="molecule type" value="Genomic_DNA"/>
</dbReference>
<evidence type="ECO:0000313" key="13">
    <source>
        <dbReference type="EMBL" id="SPQ25943.1"/>
    </source>
</evidence>
<organism evidence="8 16">
    <name type="scientific">Thermothielavioides terrestris</name>
    <dbReference type="NCBI Taxonomy" id="2587410"/>
    <lineage>
        <taxon>Eukaryota</taxon>
        <taxon>Fungi</taxon>
        <taxon>Dikarya</taxon>
        <taxon>Ascomycota</taxon>
        <taxon>Pezizomycotina</taxon>
        <taxon>Sordariomycetes</taxon>
        <taxon>Sordariomycetidae</taxon>
        <taxon>Sordariales</taxon>
        <taxon>Chaetomiaceae</taxon>
        <taxon>Thermothielavioides</taxon>
    </lineage>
</organism>
<evidence type="ECO:0000313" key="3">
    <source>
        <dbReference type="EMBL" id="SPQ18758.1"/>
    </source>
</evidence>
<evidence type="ECO:0000313" key="10">
    <source>
        <dbReference type="EMBL" id="SPQ24753.1"/>
    </source>
</evidence>
<evidence type="ECO:0000256" key="1">
    <source>
        <dbReference type="SAM" id="MobiDB-lite"/>
    </source>
</evidence>
<evidence type="ECO:0000313" key="6">
    <source>
        <dbReference type="EMBL" id="SPQ20741.1"/>
    </source>
</evidence>
<name>A0A3S4EY97_9PEZI</name>
<feature type="compositionally biased region" description="Acidic residues" evidence="1">
    <location>
        <begin position="158"/>
        <end position="167"/>
    </location>
</feature>
<dbReference type="EMBL" id="OUUZ01000009">
    <property type="protein sequence ID" value="SPQ22296.1"/>
    <property type="molecule type" value="Genomic_DNA"/>
</dbReference>
<sequence length="175" mass="20069">MAPQLSDFTFSGAPLTLTQTERKNCKTALELTTWIVNELRQSKQNNVQALLEKHRDVKHLFIVGKYFKGKEEVEHDKNSCTNCFYSGRGPKCSFVKKAKELEERREREKTGDSQPFTFAIAMAATSVQRETWKKILEETIKARTMEVVSSQVTVSTNNDDELEDDAMDRELESIL</sequence>
<dbReference type="EMBL" id="OUUZ01000013">
    <property type="protein sequence ID" value="SPQ24806.1"/>
    <property type="molecule type" value="Genomic_DNA"/>
</dbReference>
<protein>
    <submittedName>
        <fullName evidence="7">0f3dd089-388f-47a1-b99e-d070d9135b52</fullName>
    </submittedName>
    <submittedName>
        <fullName evidence="9">200fefeb-d86c-4ddc-8888-d56ea984f170</fullName>
    </submittedName>
    <submittedName>
        <fullName evidence="10">252a7141-627e-4159-bbe8-1681cc1738f7</fullName>
    </submittedName>
    <submittedName>
        <fullName evidence="12">4d4057df-60fc-4d40-9f24-9e8c1b02301e</fullName>
    </submittedName>
    <submittedName>
        <fullName evidence="2">612469f1-6086-44ec-b696-47386f1212bd</fullName>
    </submittedName>
    <submittedName>
        <fullName evidence="3">88706464-7b04-4f57-893f-39d8270ac8ff</fullName>
    </submittedName>
    <submittedName>
        <fullName evidence="4">C2eb071c-3b49-4fc9-96ef-fe44c9f06289</fullName>
    </submittedName>
    <submittedName>
        <fullName evidence="13">Dd694007-6303-420a-ada7-a2776655f90b</fullName>
    </submittedName>
    <submittedName>
        <fullName evidence="15">E372b204-595f-4011-a883-cebf0eae10b9</fullName>
    </submittedName>
    <submittedName>
        <fullName evidence="6">E5d57c35-4595-49f2-8283-60fc8d2e75e8</fullName>
    </submittedName>
</protein>
<dbReference type="AlphaFoldDB" id="A0A3S4EY97"/>
<evidence type="ECO:0000313" key="7">
    <source>
        <dbReference type="EMBL" id="SPQ22045.1"/>
    </source>
</evidence>
<feature type="region of interest" description="Disordered" evidence="1">
    <location>
        <begin position="152"/>
        <end position="175"/>
    </location>
</feature>
<reference evidence="8 16" key="1">
    <citation type="submission" date="2018-04" db="EMBL/GenBank/DDBJ databases">
        <authorList>
            <person name="Huttner S."/>
            <person name="Dainat J."/>
        </authorList>
    </citation>
    <scope>NUCLEOTIDE SEQUENCE [LARGE SCALE GENOMIC DNA]</scope>
</reference>
<dbReference type="EMBL" id="OUUZ01000011">
    <property type="protein sequence ID" value="SPQ23526.1"/>
    <property type="molecule type" value="Genomic_DNA"/>
</dbReference>
<evidence type="ECO:0000313" key="2">
    <source>
        <dbReference type="EMBL" id="SPQ18728.1"/>
    </source>
</evidence>
<dbReference type="EMBL" id="OUUZ01000001">
    <property type="protein sequence ID" value="SPQ18728.1"/>
    <property type="molecule type" value="Genomic_DNA"/>
</dbReference>
<proteinExistence type="predicted"/>
<evidence type="ECO:0000313" key="9">
    <source>
        <dbReference type="EMBL" id="SPQ23526.1"/>
    </source>
</evidence>
<evidence type="ECO:0000313" key="15">
    <source>
        <dbReference type="EMBL" id="SPQ27046.1"/>
    </source>
</evidence>
<dbReference type="EMBL" id="OUUZ01000015">
    <property type="protein sequence ID" value="SPQ25943.1"/>
    <property type="molecule type" value="Genomic_DNA"/>
</dbReference>
<evidence type="ECO:0000313" key="16">
    <source>
        <dbReference type="Proteomes" id="UP000289323"/>
    </source>
</evidence>
<dbReference type="EMBL" id="OUUZ01000003">
    <property type="protein sequence ID" value="SPQ19996.1"/>
    <property type="molecule type" value="Genomic_DNA"/>
</dbReference>
<evidence type="ECO:0000313" key="14">
    <source>
        <dbReference type="EMBL" id="SPQ26394.1"/>
    </source>
</evidence>
<evidence type="ECO:0000313" key="5">
    <source>
        <dbReference type="EMBL" id="SPQ19996.1"/>
    </source>
</evidence>
<gene>
    <name evidence="2" type="ORF">TT172_LOCUS1147</name>
    <name evidence="3" type="ORF">TT172_LOCUS1177</name>
    <name evidence="4" type="ORF">TT172_LOCUS2353</name>
    <name evidence="5" type="ORF">TT172_LOCUS2415</name>
    <name evidence="6" type="ORF">TT172_LOCUS3160</name>
    <name evidence="7" type="ORF">TT172_LOCUS4464</name>
    <name evidence="8" type="ORF">TT172_LOCUS4715</name>
    <name evidence="9" type="ORF">TT172_LOCUS5945</name>
    <name evidence="10" type="ORF">TT172_LOCUS7172</name>
    <name evidence="11" type="ORF">TT172_LOCUS7225</name>
    <name evidence="12" type="ORF">TT172_LOCUS8276</name>
    <name evidence="13" type="ORF">TT172_LOCUS8362</name>
    <name evidence="14" type="ORF">TT172_LOCUS8813</name>
    <name evidence="15" type="ORF">TT172_LOCUS9465</name>
</gene>
<dbReference type="EMBL" id="OUUZ01000006">
    <property type="protein sequence ID" value="SPQ20741.1"/>
    <property type="molecule type" value="Genomic_DNA"/>
</dbReference>
<dbReference type="EMBL" id="OUUZ01000013">
    <property type="protein sequence ID" value="SPQ24753.1"/>
    <property type="molecule type" value="Genomic_DNA"/>
</dbReference>
<accession>A0A3S4EY97</accession>